<reference evidence="2 3" key="1">
    <citation type="journal article" date="2024" name="Arch. Microbiol.">
        <title>Corallococcus caeni sp. nov., a novel myxobacterium isolated from activated sludge.</title>
        <authorList>
            <person name="Tomita S."/>
            <person name="Nakai R."/>
            <person name="Kuroda K."/>
            <person name="Kurashita H."/>
            <person name="Hatamoto M."/>
            <person name="Yamaguchi T."/>
            <person name="Narihiro T."/>
        </authorList>
    </citation>
    <scope>NUCLEOTIDE SEQUENCE [LARGE SCALE GENOMIC DNA]</scope>
    <source>
        <strain evidence="2 3">NO1</strain>
    </source>
</reference>
<dbReference type="RefSeq" id="WP_338278387.1">
    <property type="nucleotide sequence ID" value="NZ_BTTX01000003.1"/>
</dbReference>
<dbReference type="Proteomes" id="UP001342631">
    <property type="component" value="Unassembled WGS sequence"/>
</dbReference>
<organism evidence="2 3">
    <name type="scientific">Corallococcus caeni</name>
    <dbReference type="NCBI Taxonomy" id="3082388"/>
    <lineage>
        <taxon>Bacteria</taxon>
        <taxon>Pseudomonadati</taxon>
        <taxon>Myxococcota</taxon>
        <taxon>Myxococcia</taxon>
        <taxon>Myxococcales</taxon>
        <taxon>Cystobacterineae</taxon>
        <taxon>Myxococcaceae</taxon>
        <taxon>Corallococcus</taxon>
    </lineage>
</organism>
<name>A0ABQ6QU39_9BACT</name>
<evidence type="ECO:0000313" key="2">
    <source>
        <dbReference type="EMBL" id="GMU07511.1"/>
    </source>
</evidence>
<keyword evidence="1" id="KW-0732">Signal</keyword>
<proteinExistence type="predicted"/>
<keyword evidence="3" id="KW-1185">Reference proteome</keyword>
<gene>
    <name evidence="2" type="ORF">ASNO1_37640</name>
</gene>
<dbReference type="PROSITE" id="PS51257">
    <property type="entry name" value="PROKAR_LIPOPROTEIN"/>
    <property type="match status" value="1"/>
</dbReference>
<evidence type="ECO:0000313" key="3">
    <source>
        <dbReference type="Proteomes" id="UP001342631"/>
    </source>
</evidence>
<accession>A0ABQ6QU39</accession>
<feature type="chain" id="PRO_5046024637" description="Lipoprotein" evidence="1">
    <location>
        <begin position="23"/>
        <end position="212"/>
    </location>
</feature>
<evidence type="ECO:0008006" key="4">
    <source>
        <dbReference type="Google" id="ProtNLM"/>
    </source>
</evidence>
<dbReference type="EMBL" id="BTTX01000003">
    <property type="protein sequence ID" value="GMU07511.1"/>
    <property type="molecule type" value="Genomic_DNA"/>
</dbReference>
<feature type="signal peptide" evidence="1">
    <location>
        <begin position="1"/>
        <end position="22"/>
    </location>
</feature>
<protein>
    <recommendedName>
        <fullName evidence="4">Lipoprotein</fullName>
    </recommendedName>
</protein>
<sequence length="212" mass="23443">MKMAPWRFVTVLVLGGLLCACASVPKTSAPQREPVDVRLHRAVIHALEKKQDLAHAEVDGVLEEAPLYQSAWIVRACLFLEQGKLDAAAMGALFINGPRQLLGRLRRTQEQLTPEERHRLGQAVWKLGVRNTEGGSSVERVMGHELMEQGALLTGDEAGRALAAAAVQRALMASVAATHFQLRPWPLPSFQREWLDALLDEEGRLLETFVAR</sequence>
<comment type="caution">
    <text evidence="2">The sequence shown here is derived from an EMBL/GenBank/DDBJ whole genome shotgun (WGS) entry which is preliminary data.</text>
</comment>
<evidence type="ECO:0000256" key="1">
    <source>
        <dbReference type="SAM" id="SignalP"/>
    </source>
</evidence>